<name>A0AAW1B0E9_CROAD</name>
<dbReference type="Proteomes" id="UP001474421">
    <property type="component" value="Unassembled WGS sequence"/>
</dbReference>
<evidence type="ECO:0000256" key="1">
    <source>
        <dbReference type="SAM" id="SignalP"/>
    </source>
</evidence>
<reference evidence="2" key="1">
    <citation type="submission" date="2022-09" db="EMBL/GenBank/DDBJ databases">
        <authorList>
            <person name="Hogan M.P."/>
            <person name="Rokyta D.R."/>
        </authorList>
    </citation>
    <scope>NUCLEOTIDE SEQUENCE</scope>
    <source>
        <strain evidence="2">DRR0105</strain>
        <tissue evidence="2">Blood</tissue>
    </source>
</reference>
<accession>A0AAW1B0E9</accession>
<keyword evidence="2" id="KW-0238">DNA-binding</keyword>
<sequence>MPWITRFSAACAALTIPSARACTYSQFALAQHGRSNHMSYTELSASSSSCIIVGYPNKEGMFGSQYHRGHHQQHQQSLQTNWHILQMVSPHSLPRLCLPQPDTACAFSPTRLDHRS</sequence>
<reference evidence="2 4" key="2">
    <citation type="journal article" date="2024" name="Proc. Natl. Acad. Sci. U.S.A.">
        <title>The genetic regulatory architecture and epigenomic basis for age-related changes in rattlesnake venom.</title>
        <authorList>
            <person name="Hogan M.P."/>
            <person name="Holding M.L."/>
            <person name="Nystrom G.S."/>
            <person name="Colston T.J."/>
            <person name="Bartlett D.A."/>
            <person name="Mason A.J."/>
            <person name="Ellsworth S.A."/>
            <person name="Rautsaw R.M."/>
            <person name="Lawrence K.C."/>
            <person name="Strickland J.L."/>
            <person name="He B."/>
            <person name="Fraser P."/>
            <person name="Margres M.J."/>
            <person name="Gilbert D.M."/>
            <person name="Gibbs H.L."/>
            <person name="Parkinson C.L."/>
            <person name="Rokyta D.R."/>
        </authorList>
    </citation>
    <scope>NUCLEOTIDE SEQUENCE [LARGE SCALE GENOMIC DNA]</scope>
    <source>
        <strain evidence="2">DRR0105</strain>
    </source>
</reference>
<evidence type="ECO:0000313" key="4">
    <source>
        <dbReference type="Proteomes" id="UP001474421"/>
    </source>
</evidence>
<comment type="caution">
    <text evidence="2">The sequence shown here is derived from an EMBL/GenBank/DDBJ whole genome shotgun (WGS) entry which is preliminary data.</text>
</comment>
<keyword evidence="4" id="KW-1185">Reference proteome</keyword>
<keyword evidence="1" id="KW-0732">Signal</keyword>
<evidence type="ECO:0000313" key="2">
    <source>
        <dbReference type="EMBL" id="KAK9395567.1"/>
    </source>
</evidence>
<keyword evidence="2" id="KW-0371">Homeobox</keyword>
<dbReference type="EMBL" id="JAOTOJ010000009">
    <property type="protein sequence ID" value="KAK9395567.1"/>
    <property type="molecule type" value="Genomic_DNA"/>
</dbReference>
<gene>
    <name evidence="2" type="ORF">NXF25_018928</name>
    <name evidence="3" type="ORF">NXF25_018931</name>
</gene>
<evidence type="ECO:0000313" key="3">
    <source>
        <dbReference type="EMBL" id="KAK9395570.1"/>
    </source>
</evidence>
<dbReference type="EMBL" id="JAOTOJ010000009">
    <property type="protein sequence ID" value="KAK9395570.1"/>
    <property type="molecule type" value="Genomic_DNA"/>
</dbReference>
<dbReference type="AlphaFoldDB" id="A0AAW1B0E9"/>
<dbReference type="GO" id="GO:0003677">
    <property type="term" value="F:DNA binding"/>
    <property type="evidence" value="ECO:0007669"/>
    <property type="project" value="UniProtKB-KW"/>
</dbReference>
<feature type="chain" id="PRO_5044717585" evidence="1">
    <location>
        <begin position="22"/>
        <end position="116"/>
    </location>
</feature>
<feature type="signal peptide" evidence="1">
    <location>
        <begin position="1"/>
        <end position="21"/>
    </location>
</feature>
<protein>
    <submittedName>
        <fullName evidence="2">Homeobox protein MOX-2</fullName>
    </submittedName>
</protein>
<proteinExistence type="predicted"/>
<organism evidence="2 4">
    <name type="scientific">Crotalus adamanteus</name>
    <name type="common">Eastern diamondback rattlesnake</name>
    <dbReference type="NCBI Taxonomy" id="8729"/>
    <lineage>
        <taxon>Eukaryota</taxon>
        <taxon>Metazoa</taxon>
        <taxon>Chordata</taxon>
        <taxon>Craniata</taxon>
        <taxon>Vertebrata</taxon>
        <taxon>Euteleostomi</taxon>
        <taxon>Lepidosauria</taxon>
        <taxon>Squamata</taxon>
        <taxon>Bifurcata</taxon>
        <taxon>Unidentata</taxon>
        <taxon>Episquamata</taxon>
        <taxon>Toxicofera</taxon>
        <taxon>Serpentes</taxon>
        <taxon>Colubroidea</taxon>
        <taxon>Viperidae</taxon>
        <taxon>Crotalinae</taxon>
        <taxon>Crotalus</taxon>
    </lineage>
</organism>